<accession>A0A7W5EZE9</accession>
<protein>
    <submittedName>
        <fullName evidence="1">Uncharacterized protein</fullName>
    </submittedName>
</protein>
<proteinExistence type="predicted"/>
<evidence type="ECO:0000313" key="1">
    <source>
        <dbReference type="EMBL" id="MBB3074385.1"/>
    </source>
</evidence>
<dbReference type="AlphaFoldDB" id="A0A7W5EZE9"/>
<reference evidence="1 2" key="1">
    <citation type="submission" date="2020-08" db="EMBL/GenBank/DDBJ databases">
        <title>Genomic Encyclopedia of Type Strains, Phase III (KMG-III): the genomes of soil and plant-associated and newly described type strains.</title>
        <authorList>
            <person name="Whitman W."/>
        </authorList>
    </citation>
    <scope>NUCLEOTIDE SEQUENCE [LARGE SCALE GENOMIC DNA]</scope>
    <source>
        <strain evidence="1 2">CECT 3237</strain>
    </source>
</reference>
<dbReference type="EMBL" id="JACHXE010000001">
    <property type="protein sequence ID" value="MBB3074385.1"/>
    <property type="molecule type" value="Genomic_DNA"/>
</dbReference>
<name>A0A7W5EZE9_9ACTN</name>
<sequence length="104" mass="10974">MPGELVDGVLGVEEQQYAAVAGGDLRGDGVTVGAVDDQNVVLHRRDRARGGVDRVDDGVVEVAADQLIDVAIQSGREQHPLTVGVYLVRRAASPLGPRIGIHTR</sequence>
<organism evidence="1 2">
    <name type="scientific">Streptomyces violarus</name>
    <dbReference type="NCBI Taxonomy" id="67380"/>
    <lineage>
        <taxon>Bacteria</taxon>
        <taxon>Bacillati</taxon>
        <taxon>Actinomycetota</taxon>
        <taxon>Actinomycetes</taxon>
        <taxon>Kitasatosporales</taxon>
        <taxon>Streptomycetaceae</taxon>
        <taxon>Streptomyces</taxon>
    </lineage>
</organism>
<gene>
    <name evidence="1" type="ORF">FHS41_000854</name>
</gene>
<keyword evidence="2" id="KW-1185">Reference proteome</keyword>
<dbReference type="Proteomes" id="UP000572907">
    <property type="component" value="Unassembled WGS sequence"/>
</dbReference>
<comment type="caution">
    <text evidence="1">The sequence shown here is derived from an EMBL/GenBank/DDBJ whole genome shotgun (WGS) entry which is preliminary data.</text>
</comment>
<evidence type="ECO:0000313" key="2">
    <source>
        <dbReference type="Proteomes" id="UP000572907"/>
    </source>
</evidence>